<accession>A0ABQ2FRC0</accession>
<keyword evidence="2" id="KW-1185">Reference proteome</keyword>
<dbReference type="RefSeq" id="WP_189070976.1">
    <property type="nucleotide sequence ID" value="NZ_BMPE01000030.1"/>
</dbReference>
<evidence type="ECO:0000313" key="1">
    <source>
        <dbReference type="EMBL" id="GGL18967.1"/>
    </source>
</evidence>
<comment type="caution">
    <text evidence="1">The sequence shown here is derived from an EMBL/GenBank/DDBJ whole genome shotgun (WGS) entry which is preliminary data.</text>
</comment>
<dbReference type="Proteomes" id="UP000604341">
    <property type="component" value="Unassembled WGS sequence"/>
</dbReference>
<evidence type="ECO:0000313" key="2">
    <source>
        <dbReference type="Proteomes" id="UP000604341"/>
    </source>
</evidence>
<sequence length="164" mass="18713">MTIEEATTALKLEEVEALVRRVTGGGLYVKTGMVLLPQRWLGREKEIAARLNLGHLDYQRWRVGRLRPGERLLRYSADRLIAELDAICAEKHEVRHLLVSNLDLPVAALSGEELRKFWAFLHSAFTKRSQGLLVAFPLAAEELLPWDADLAQWNDQGRLCTWNL</sequence>
<organism evidence="1 2">
    <name type="scientific">Deinococcus radiotolerans</name>
    <dbReference type="NCBI Taxonomy" id="1309407"/>
    <lineage>
        <taxon>Bacteria</taxon>
        <taxon>Thermotogati</taxon>
        <taxon>Deinococcota</taxon>
        <taxon>Deinococci</taxon>
        <taxon>Deinococcales</taxon>
        <taxon>Deinococcaceae</taxon>
        <taxon>Deinococcus</taxon>
    </lineage>
</organism>
<evidence type="ECO:0008006" key="3">
    <source>
        <dbReference type="Google" id="ProtNLM"/>
    </source>
</evidence>
<name>A0ABQ2FRC0_9DEIO</name>
<reference evidence="2" key="1">
    <citation type="journal article" date="2019" name="Int. J. Syst. Evol. Microbiol.">
        <title>The Global Catalogue of Microorganisms (GCM) 10K type strain sequencing project: providing services to taxonomists for standard genome sequencing and annotation.</title>
        <authorList>
            <consortium name="The Broad Institute Genomics Platform"/>
            <consortium name="The Broad Institute Genome Sequencing Center for Infectious Disease"/>
            <person name="Wu L."/>
            <person name="Ma J."/>
        </authorList>
    </citation>
    <scope>NUCLEOTIDE SEQUENCE [LARGE SCALE GENOMIC DNA]</scope>
    <source>
        <strain evidence="2">JCM 19173</strain>
    </source>
</reference>
<dbReference type="EMBL" id="BMPE01000030">
    <property type="protein sequence ID" value="GGL18967.1"/>
    <property type="molecule type" value="Genomic_DNA"/>
</dbReference>
<gene>
    <name evidence="1" type="ORF">GCM10010844_42400</name>
</gene>
<proteinExistence type="predicted"/>
<protein>
    <recommendedName>
        <fullName evidence="3">DUF835 domain-containing protein</fullName>
    </recommendedName>
</protein>